<organism evidence="2">
    <name type="scientific">marine sediment metagenome</name>
    <dbReference type="NCBI Taxonomy" id="412755"/>
    <lineage>
        <taxon>unclassified sequences</taxon>
        <taxon>metagenomes</taxon>
        <taxon>ecological metagenomes</taxon>
    </lineage>
</organism>
<protein>
    <recommendedName>
        <fullName evidence="1">LysM domain-containing protein</fullName>
    </recommendedName>
</protein>
<dbReference type="InterPro" id="IPR036779">
    <property type="entry name" value="LysM_dom_sf"/>
</dbReference>
<dbReference type="AlphaFoldDB" id="A0A0F9KQC1"/>
<dbReference type="GO" id="GO:0008745">
    <property type="term" value="F:N-acetylmuramoyl-L-alanine amidase activity"/>
    <property type="evidence" value="ECO:0007669"/>
    <property type="project" value="InterPro"/>
</dbReference>
<gene>
    <name evidence="2" type="ORF">LCGC14_1302630</name>
</gene>
<proteinExistence type="predicted"/>
<name>A0A0F9KQC1_9ZZZZ</name>
<accession>A0A0F9KQC1</accession>
<feature type="domain" description="LysM" evidence="1">
    <location>
        <begin position="228"/>
        <end position="278"/>
    </location>
</feature>
<dbReference type="Gene3D" id="3.40.80.10">
    <property type="entry name" value="Peptidoglycan recognition protein-like"/>
    <property type="match status" value="1"/>
</dbReference>
<evidence type="ECO:0000259" key="1">
    <source>
        <dbReference type="PROSITE" id="PS51782"/>
    </source>
</evidence>
<sequence>MGGRNLVQLIDLTDRYKIRRGPLDPARVDGGAWHHSVTRTPAAGWTKRQEIAVLDRIHSYHLELHWYNWRGELVSLGGFAYQLAVFPSRRAYLVTPLRMRGAHVAGNNGHLIALLLVGTFTDNPPEPAHLDTALEARLYAEGEIGKLLAWAGHRDWADGAHPTACPGDTHAQWVPWLGHVEEVRTVYTDAQIDAKLAGMQAQVDGVIAGLAELRGRPAPPPPPAPAPRTYIVKASDGAEGLSGIALRELGDAGRWPEIASMNGLGPPYTIHKDQRLYLPAQ</sequence>
<dbReference type="PROSITE" id="PS51782">
    <property type="entry name" value="LYSM"/>
    <property type="match status" value="1"/>
</dbReference>
<comment type="caution">
    <text evidence="2">The sequence shown here is derived from an EMBL/GenBank/DDBJ whole genome shotgun (WGS) entry which is preliminary data.</text>
</comment>
<dbReference type="InterPro" id="IPR036505">
    <property type="entry name" value="Amidase/PGRP_sf"/>
</dbReference>
<evidence type="ECO:0000313" key="2">
    <source>
        <dbReference type="EMBL" id="KKM84093.1"/>
    </source>
</evidence>
<dbReference type="Gene3D" id="3.10.350.10">
    <property type="entry name" value="LysM domain"/>
    <property type="match status" value="1"/>
</dbReference>
<dbReference type="SUPFAM" id="SSF55846">
    <property type="entry name" value="N-acetylmuramoyl-L-alanine amidase-like"/>
    <property type="match status" value="1"/>
</dbReference>
<reference evidence="2" key="1">
    <citation type="journal article" date="2015" name="Nature">
        <title>Complex archaea that bridge the gap between prokaryotes and eukaryotes.</title>
        <authorList>
            <person name="Spang A."/>
            <person name="Saw J.H."/>
            <person name="Jorgensen S.L."/>
            <person name="Zaremba-Niedzwiedzka K."/>
            <person name="Martijn J."/>
            <person name="Lind A.E."/>
            <person name="van Eijk R."/>
            <person name="Schleper C."/>
            <person name="Guy L."/>
            <person name="Ettema T.J."/>
        </authorList>
    </citation>
    <scope>NUCLEOTIDE SEQUENCE</scope>
</reference>
<dbReference type="InterPro" id="IPR018392">
    <property type="entry name" value="LysM"/>
</dbReference>
<dbReference type="EMBL" id="LAZR01007615">
    <property type="protein sequence ID" value="KKM84093.1"/>
    <property type="molecule type" value="Genomic_DNA"/>
</dbReference>
<dbReference type="GO" id="GO:0009253">
    <property type="term" value="P:peptidoglycan catabolic process"/>
    <property type="evidence" value="ECO:0007669"/>
    <property type="project" value="InterPro"/>
</dbReference>